<keyword evidence="3" id="KW-0479">Metal-binding</keyword>
<evidence type="ECO:0000256" key="3">
    <source>
        <dbReference type="ARBA" id="ARBA00022723"/>
    </source>
</evidence>
<protein>
    <submittedName>
        <fullName evidence="4">LPS 1,2-glucosyltransferase</fullName>
    </submittedName>
    <submittedName>
        <fullName evidence="5">Lipopolysaccharide biosynthesis glycosyltransferase</fullName>
    </submittedName>
</protein>
<dbReference type="EMBL" id="SLWO01000001">
    <property type="protein sequence ID" value="TCO30798.1"/>
    <property type="molecule type" value="Genomic_DNA"/>
</dbReference>
<evidence type="ECO:0000313" key="5">
    <source>
        <dbReference type="EMBL" id="TCO30798.1"/>
    </source>
</evidence>
<name>A0A4R2HLA5_9SPHI</name>
<dbReference type="GO" id="GO:0016757">
    <property type="term" value="F:glycosyltransferase activity"/>
    <property type="evidence" value="ECO:0007669"/>
    <property type="project" value="UniProtKB-KW"/>
</dbReference>
<dbReference type="PANTHER" id="PTHR13778">
    <property type="entry name" value="GLYCOSYLTRANSFERASE 8 DOMAIN-CONTAINING PROTEIN"/>
    <property type="match status" value="1"/>
</dbReference>
<dbReference type="Proteomes" id="UP000295684">
    <property type="component" value="Unassembled WGS sequence"/>
</dbReference>
<gene>
    <name evidence="5" type="ORF">EV200_101237</name>
    <name evidence="4" type="ORF">GCM10011413_08090</name>
</gene>
<keyword evidence="7" id="KW-1185">Reference proteome</keyword>
<comment type="caution">
    <text evidence="5">The sequence shown here is derived from an EMBL/GenBank/DDBJ whole genome shotgun (WGS) entry which is preliminary data.</text>
</comment>
<dbReference type="AlphaFoldDB" id="A0A4R2HLA5"/>
<reference evidence="7" key="2">
    <citation type="journal article" date="2019" name="Int. J. Syst. Evol. Microbiol.">
        <title>The Global Catalogue of Microorganisms (GCM) 10K type strain sequencing project: providing services to taxonomists for standard genome sequencing and annotation.</title>
        <authorList>
            <consortium name="The Broad Institute Genomics Platform"/>
            <consortium name="The Broad Institute Genome Sequencing Center for Infectious Disease"/>
            <person name="Wu L."/>
            <person name="Ma J."/>
        </authorList>
    </citation>
    <scope>NUCLEOTIDE SEQUENCE [LARGE SCALE GENOMIC DNA]</scope>
    <source>
        <strain evidence="7">CGMCC 1.15644</strain>
    </source>
</reference>
<proteinExistence type="predicted"/>
<evidence type="ECO:0000313" key="6">
    <source>
        <dbReference type="Proteomes" id="UP000295684"/>
    </source>
</evidence>
<evidence type="ECO:0000313" key="4">
    <source>
        <dbReference type="EMBL" id="GGE44361.1"/>
    </source>
</evidence>
<organism evidence="5 6">
    <name type="scientific">Pedobacter psychrotolerans</name>
    <dbReference type="NCBI Taxonomy" id="1843235"/>
    <lineage>
        <taxon>Bacteria</taxon>
        <taxon>Pseudomonadati</taxon>
        <taxon>Bacteroidota</taxon>
        <taxon>Sphingobacteriia</taxon>
        <taxon>Sphingobacteriales</taxon>
        <taxon>Sphingobacteriaceae</taxon>
        <taxon>Pedobacter</taxon>
    </lineage>
</organism>
<reference evidence="4" key="4">
    <citation type="submission" date="2024-05" db="EMBL/GenBank/DDBJ databases">
        <authorList>
            <person name="Sun Q."/>
            <person name="Zhou Y."/>
        </authorList>
    </citation>
    <scope>NUCLEOTIDE SEQUENCE</scope>
    <source>
        <strain evidence="4">CGMCC 1.15644</strain>
    </source>
</reference>
<dbReference type="OrthoDB" id="695971at2"/>
<accession>A0A4R2HLA5</accession>
<keyword evidence="1" id="KW-0328">Glycosyltransferase</keyword>
<dbReference type="Proteomes" id="UP000622648">
    <property type="component" value="Unassembled WGS sequence"/>
</dbReference>
<dbReference type="PANTHER" id="PTHR13778:SF47">
    <property type="entry name" value="LIPOPOLYSACCHARIDE 1,3-GALACTOSYLTRANSFERASE"/>
    <property type="match status" value="1"/>
</dbReference>
<evidence type="ECO:0000313" key="7">
    <source>
        <dbReference type="Proteomes" id="UP000622648"/>
    </source>
</evidence>
<keyword evidence="2 5" id="KW-0808">Transferase</keyword>
<dbReference type="InterPro" id="IPR029044">
    <property type="entry name" value="Nucleotide-diphossugar_trans"/>
</dbReference>
<dbReference type="SUPFAM" id="SSF53448">
    <property type="entry name" value="Nucleotide-diphospho-sugar transferases"/>
    <property type="match status" value="1"/>
</dbReference>
<sequence length="296" mass="34884">MDIVITIDNNYIEYCATMLVSLIEKNPDTNIRCFVIHEEIKERLLYKFNKTFENCSSITFIFELVEPSILQAAPISHHISIATYFRLLIPDILPLYVEKVLFLDSDILIQSSLQELWDTDIKEHYLAATIAAGMDDYPQEIGLDKNSLYFNAGVMLLNLKKIRNFKLFSKSLHLIQNESHRIKWWDQDILNILFLDSWLPIKLKWNVQPFIFNKELKNSDNQNLIERYDKFGYEEAIKFPIVIHFAGGNKPWLIGYNGFSEKVYKHYQSKTAWKPNFIKKIYGQMIWMITIVKAKI</sequence>
<dbReference type="CDD" id="cd04194">
    <property type="entry name" value="GT8_A4GalT_like"/>
    <property type="match status" value="1"/>
</dbReference>
<dbReference type="InterPro" id="IPR050748">
    <property type="entry name" value="Glycosyltrans_8_dom-fam"/>
</dbReference>
<dbReference type="EMBL" id="BMJO01000001">
    <property type="protein sequence ID" value="GGE44361.1"/>
    <property type="molecule type" value="Genomic_DNA"/>
</dbReference>
<dbReference type="InterPro" id="IPR002495">
    <property type="entry name" value="Glyco_trans_8"/>
</dbReference>
<reference evidence="5 6" key="3">
    <citation type="submission" date="2019-03" db="EMBL/GenBank/DDBJ databases">
        <title>Genomic Encyclopedia of Type Strains, Phase IV (KMG-IV): sequencing the most valuable type-strain genomes for metagenomic binning, comparative biology and taxonomic classification.</title>
        <authorList>
            <person name="Goeker M."/>
        </authorList>
    </citation>
    <scope>NUCLEOTIDE SEQUENCE [LARGE SCALE GENOMIC DNA]</scope>
    <source>
        <strain evidence="5 6">DSM 103236</strain>
    </source>
</reference>
<dbReference type="GO" id="GO:0046872">
    <property type="term" value="F:metal ion binding"/>
    <property type="evidence" value="ECO:0007669"/>
    <property type="project" value="UniProtKB-KW"/>
</dbReference>
<evidence type="ECO:0000256" key="2">
    <source>
        <dbReference type="ARBA" id="ARBA00022679"/>
    </source>
</evidence>
<dbReference type="RefSeq" id="WP_132528986.1">
    <property type="nucleotide sequence ID" value="NZ_BMJO01000001.1"/>
</dbReference>
<dbReference type="Pfam" id="PF01501">
    <property type="entry name" value="Glyco_transf_8"/>
    <property type="match status" value="1"/>
</dbReference>
<evidence type="ECO:0000256" key="1">
    <source>
        <dbReference type="ARBA" id="ARBA00022676"/>
    </source>
</evidence>
<reference evidence="4" key="1">
    <citation type="journal article" date="2014" name="Int. J. Syst. Evol. Microbiol.">
        <title>Complete genome of a new Firmicutes species belonging to the dominant human colonic microbiota ('Ruminococcus bicirculans') reveals two chromosomes and a selective capacity to utilize plant glucans.</title>
        <authorList>
            <consortium name="NISC Comparative Sequencing Program"/>
            <person name="Wegmann U."/>
            <person name="Louis P."/>
            <person name="Goesmann A."/>
            <person name="Henrissat B."/>
            <person name="Duncan S.H."/>
            <person name="Flint H.J."/>
        </authorList>
    </citation>
    <scope>NUCLEOTIDE SEQUENCE</scope>
    <source>
        <strain evidence="4">CGMCC 1.15644</strain>
    </source>
</reference>
<dbReference type="Gene3D" id="3.90.550.10">
    <property type="entry name" value="Spore Coat Polysaccharide Biosynthesis Protein SpsA, Chain A"/>
    <property type="match status" value="1"/>
</dbReference>